<dbReference type="PANTHER" id="PTHR31744">
    <property type="entry name" value="PROTEIN CUP-SHAPED COTYLEDON 2-RELATED"/>
    <property type="match status" value="1"/>
</dbReference>
<keyword evidence="2" id="KW-0238">DNA-binding</keyword>
<dbReference type="FunFam" id="2.170.150.80:FF:000006">
    <property type="entry name" value="NAC domain-containing protein 100-like"/>
    <property type="match status" value="1"/>
</dbReference>
<evidence type="ECO:0000256" key="1">
    <source>
        <dbReference type="ARBA" id="ARBA00023015"/>
    </source>
</evidence>
<dbReference type="EMBL" id="CAUOFW020004946">
    <property type="protein sequence ID" value="CAK9167843.1"/>
    <property type="molecule type" value="Genomic_DNA"/>
</dbReference>
<accession>A0ABC8TEN1</accession>
<keyword evidence="8" id="KW-1185">Reference proteome</keyword>
<keyword evidence="4" id="KW-0539">Nucleus</keyword>
<gene>
    <name evidence="7" type="ORF">ILEXP_LOCUS37160</name>
</gene>
<keyword evidence="3" id="KW-0804">Transcription</keyword>
<feature type="region of interest" description="Disordered" evidence="5">
    <location>
        <begin position="460"/>
        <end position="479"/>
    </location>
</feature>
<name>A0ABC8TEN1_9AQUA</name>
<evidence type="ECO:0000256" key="5">
    <source>
        <dbReference type="SAM" id="MobiDB-lite"/>
    </source>
</evidence>
<evidence type="ECO:0000256" key="2">
    <source>
        <dbReference type="ARBA" id="ARBA00023125"/>
    </source>
</evidence>
<dbReference type="PROSITE" id="PS51005">
    <property type="entry name" value="NAC"/>
    <property type="match status" value="1"/>
</dbReference>
<dbReference type="Proteomes" id="UP001642360">
    <property type="component" value="Unassembled WGS sequence"/>
</dbReference>
<dbReference type="AlphaFoldDB" id="A0ABC8TEN1"/>
<feature type="domain" description="NAC" evidence="6">
    <location>
        <begin position="5"/>
        <end position="151"/>
    </location>
</feature>
<dbReference type="PANTHER" id="PTHR31744:SF22">
    <property type="entry name" value="NAC DOMAIN CONTAINING PROTEIN 58"/>
    <property type="match status" value="1"/>
</dbReference>
<evidence type="ECO:0000313" key="7">
    <source>
        <dbReference type="EMBL" id="CAK9167843.1"/>
    </source>
</evidence>
<keyword evidence="1" id="KW-0805">Transcription regulation</keyword>
<dbReference type="Pfam" id="PF02365">
    <property type="entry name" value="NAM"/>
    <property type="match status" value="1"/>
</dbReference>
<evidence type="ECO:0000256" key="3">
    <source>
        <dbReference type="ARBA" id="ARBA00023163"/>
    </source>
</evidence>
<reference evidence="7 8" key="1">
    <citation type="submission" date="2024-02" db="EMBL/GenBank/DDBJ databases">
        <authorList>
            <person name="Vignale AGUSTIN F."/>
            <person name="Sosa J E."/>
            <person name="Modenutti C."/>
        </authorList>
    </citation>
    <scope>NUCLEOTIDE SEQUENCE [LARGE SCALE GENOMIC DNA]</scope>
</reference>
<evidence type="ECO:0000256" key="4">
    <source>
        <dbReference type="ARBA" id="ARBA00023242"/>
    </source>
</evidence>
<evidence type="ECO:0000313" key="8">
    <source>
        <dbReference type="Proteomes" id="UP001642360"/>
    </source>
</evidence>
<dbReference type="SUPFAM" id="SSF101941">
    <property type="entry name" value="NAC domain"/>
    <property type="match status" value="1"/>
</dbReference>
<dbReference type="InterPro" id="IPR036093">
    <property type="entry name" value="NAC_dom_sf"/>
</dbReference>
<proteinExistence type="predicted"/>
<comment type="caution">
    <text evidence="7">The sequence shown here is derived from an EMBL/GenBank/DDBJ whole genome shotgun (WGS) entry which is preliminary data.</text>
</comment>
<organism evidence="7 8">
    <name type="scientific">Ilex paraguariensis</name>
    <name type="common">yerba mate</name>
    <dbReference type="NCBI Taxonomy" id="185542"/>
    <lineage>
        <taxon>Eukaryota</taxon>
        <taxon>Viridiplantae</taxon>
        <taxon>Streptophyta</taxon>
        <taxon>Embryophyta</taxon>
        <taxon>Tracheophyta</taxon>
        <taxon>Spermatophyta</taxon>
        <taxon>Magnoliopsida</taxon>
        <taxon>eudicotyledons</taxon>
        <taxon>Gunneridae</taxon>
        <taxon>Pentapetalae</taxon>
        <taxon>asterids</taxon>
        <taxon>campanulids</taxon>
        <taxon>Aquifoliales</taxon>
        <taxon>Aquifoliaceae</taxon>
        <taxon>Ilex</taxon>
    </lineage>
</organism>
<dbReference type="GO" id="GO:0000976">
    <property type="term" value="F:transcription cis-regulatory region binding"/>
    <property type="evidence" value="ECO:0007669"/>
    <property type="project" value="UniProtKB-ARBA"/>
</dbReference>
<evidence type="ECO:0000259" key="6">
    <source>
        <dbReference type="PROSITE" id="PS51005"/>
    </source>
</evidence>
<dbReference type="Gene3D" id="2.170.150.80">
    <property type="entry name" value="NAC domain"/>
    <property type="match status" value="1"/>
</dbReference>
<sequence>MEGNLPPGFRFHPTDEELISYYLTSKVSDFSFTSRAITDVDLNKSEPWDLPAKASMGEKEWYFFSLRDRKYPTGMRTNRATAAGYWKTTGKDKEIFRGGVLVGMKKTLVFYRGRAPKGEKTNWVMHEYRIETKLSFKATKEEWVVCRVFQKSSTVKKPQQPTSSQQSLESPCDTNTIVNELGDIELPNLNNIANSSSGISNMSLQNYNNDDINMNLNMNWAAAREAASTLPSLSWPSTLLNPNLSMNSLLLRALQLRTYQPREATSTDYSIMPQGIPHFGTDLASSFPASSSRVLDSVQQQQQEQPFNLDSIWVFQKSSTVKKPQQPTSSQQSLESPCDTNTIVNELGDIELPNLNNIANSSSGISNMSLQNYNNDDINMNLNMNWAAAREAASTLPSLSWPSTLLNPNLSMNSLLLRALQLRTYQPREATSTDYSIMPQGIPHFGTDLASSFPASSSRVLDSVQQQQQEQPFNLDSIW</sequence>
<dbReference type="InterPro" id="IPR003441">
    <property type="entry name" value="NAC-dom"/>
</dbReference>
<protein>
    <recommendedName>
        <fullName evidence="6">NAC domain-containing protein</fullName>
    </recommendedName>
</protein>